<keyword evidence="5 6" id="KW-0472">Membrane</keyword>
<dbReference type="Gene3D" id="1.10.3470.10">
    <property type="entry name" value="ABC transporter involved in vitamin B12 uptake, BtuC"/>
    <property type="match status" value="1"/>
</dbReference>
<dbReference type="AlphaFoldDB" id="A0A2H4VDL2"/>
<gene>
    <name evidence="7" type="ORF">BK007_09325</name>
    <name evidence="8" type="ORF">HG719_07380</name>
</gene>
<evidence type="ECO:0000256" key="2">
    <source>
        <dbReference type="ARBA" id="ARBA00008034"/>
    </source>
</evidence>
<feature type="transmembrane region" description="Helical" evidence="6">
    <location>
        <begin position="90"/>
        <end position="112"/>
    </location>
</feature>
<reference evidence="8 10" key="2">
    <citation type="submission" date="2020-04" db="EMBL/GenBank/DDBJ databases">
        <title>Draft genome of Methanobacterium subterraneum isolated from animal feces.</title>
        <authorList>
            <person name="Ouboter H.T."/>
            <person name="Berger S."/>
            <person name="Gungor E."/>
            <person name="Jetten M.S.M."/>
            <person name="Welte C.U."/>
        </authorList>
    </citation>
    <scope>NUCLEOTIDE SEQUENCE [LARGE SCALE GENOMIC DNA]</scope>
    <source>
        <strain evidence="8">HO_2020</strain>
    </source>
</reference>
<dbReference type="GO" id="GO:0043190">
    <property type="term" value="C:ATP-binding cassette (ABC) transporter complex"/>
    <property type="evidence" value="ECO:0007669"/>
    <property type="project" value="InterPro"/>
</dbReference>
<reference evidence="7 9" key="1">
    <citation type="submission" date="2016-10" db="EMBL/GenBank/DDBJ databases">
        <title>Comparative genomics between deep and shallow subseafloor isolates.</title>
        <authorList>
            <person name="Ishii S."/>
            <person name="Miller J.R."/>
            <person name="Sutton G."/>
            <person name="Suzuki S."/>
            <person name="Methe B."/>
            <person name="Inagaki F."/>
            <person name="Imachi H."/>
        </authorList>
    </citation>
    <scope>NUCLEOTIDE SEQUENCE [LARGE SCALE GENOMIC DNA]</scope>
    <source>
        <strain evidence="7 9">MO-MB1</strain>
    </source>
</reference>
<accession>A0A2H4VDL2</accession>
<feature type="transmembrane region" description="Helical" evidence="6">
    <location>
        <begin position="132"/>
        <end position="150"/>
    </location>
</feature>
<comment type="similarity">
    <text evidence="2">Belongs to the ABC-3 integral membrane protein family.</text>
</comment>
<evidence type="ECO:0000313" key="9">
    <source>
        <dbReference type="Proteomes" id="UP000232806"/>
    </source>
</evidence>
<keyword evidence="4 6" id="KW-1133">Transmembrane helix</keyword>
<feature type="transmembrane region" description="Helical" evidence="6">
    <location>
        <begin position="187"/>
        <end position="207"/>
    </location>
</feature>
<dbReference type="Proteomes" id="UP000591058">
    <property type="component" value="Unassembled WGS sequence"/>
</dbReference>
<keyword evidence="3 6" id="KW-0812">Transmembrane</keyword>
<evidence type="ECO:0000256" key="5">
    <source>
        <dbReference type="ARBA" id="ARBA00023136"/>
    </source>
</evidence>
<dbReference type="CDD" id="cd06550">
    <property type="entry name" value="TM_ABC_iron-siderophores_like"/>
    <property type="match status" value="1"/>
</dbReference>
<dbReference type="PANTHER" id="PTHR30477:SF18">
    <property type="entry name" value="METAL TRANSPORT SYSTEM MEMBRANE PROTEIN CT_417-RELATED"/>
    <property type="match status" value="1"/>
</dbReference>
<proteinExistence type="inferred from homology"/>
<dbReference type="PANTHER" id="PTHR30477">
    <property type="entry name" value="ABC-TRANSPORTER METAL-BINDING PROTEIN"/>
    <property type="match status" value="1"/>
</dbReference>
<sequence length="267" mass="28650">MTGILQYTFMQNAFLAAVLVSVACGLVGTYVVVKRIVFISGGISHAAFGGIGLGYFLGVNPILAAIPFSIISALLMGLTSKKVKVSEDTAIGILWSLGMAIGIIFINLTPGYVPDLMSYLFGSILTVPTSDLVVMFILDIIIITMVYLLRREFQGISFDEEFSQVMGMHTTAIYLLLLSLVALSVVVMIKVVGVILVIALLTIPAAIAKQYTYHLGRMMILSVILGMILTTGGLYISYLFNLASGATIVLVLGLGFFVSSIIQKLMD</sequence>
<organism evidence="7 9">
    <name type="scientific">Methanobacterium subterraneum</name>
    <dbReference type="NCBI Taxonomy" id="59277"/>
    <lineage>
        <taxon>Archaea</taxon>
        <taxon>Methanobacteriati</taxon>
        <taxon>Methanobacteriota</taxon>
        <taxon>Methanomada group</taxon>
        <taxon>Methanobacteria</taxon>
        <taxon>Methanobacteriales</taxon>
        <taxon>Methanobacteriaceae</taxon>
        <taxon>Methanobacterium</taxon>
    </lineage>
</organism>
<evidence type="ECO:0000313" key="8">
    <source>
        <dbReference type="EMBL" id="NMO09650.1"/>
    </source>
</evidence>
<evidence type="ECO:0000256" key="6">
    <source>
        <dbReference type="SAM" id="Phobius"/>
    </source>
</evidence>
<dbReference type="EMBL" id="JABBYL010000026">
    <property type="protein sequence ID" value="NMO09650.1"/>
    <property type="molecule type" value="Genomic_DNA"/>
</dbReference>
<evidence type="ECO:0000256" key="1">
    <source>
        <dbReference type="ARBA" id="ARBA00004141"/>
    </source>
</evidence>
<evidence type="ECO:0000256" key="4">
    <source>
        <dbReference type="ARBA" id="ARBA00022989"/>
    </source>
</evidence>
<dbReference type="SUPFAM" id="SSF81345">
    <property type="entry name" value="ABC transporter involved in vitamin B12 uptake, BtuC"/>
    <property type="match status" value="1"/>
</dbReference>
<dbReference type="RefSeq" id="WP_100906160.1">
    <property type="nucleotide sequence ID" value="NZ_CP017766.1"/>
</dbReference>
<dbReference type="InterPro" id="IPR037294">
    <property type="entry name" value="ABC_BtuC-like"/>
</dbReference>
<dbReference type="GeneID" id="35121800"/>
<dbReference type="Proteomes" id="UP000232806">
    <property type="component" value="Chromosome"/>
</dbReference>
<feature type="transmembrane region" description="Helical" evidence="6">
    <location>
        <begin position="53"/>
        <end position="78"/>
    </location>
</feature>
<evidence type="ECO:0000313" key="10">
    <source>
        <dbReference type="Proteomes" id="UP000591058"/>
    </source>
</evidence>
<feature type="transmembrane region" description="Helical" evidence="6">
    <location>
        <begin position="242"/>
        <end position="262"/>
    </location>
</feature>
<dbReference type="EMBL" id="CP017766">
    <property type="protein sequence ID" value="AUB56186.1"/>
    <property type="molecule type" value="Genomic_DNA"/>
</dbReference>
<feature type="transmembrane region" description="Helical" evidence="6">
    <location>
        <begin position="12"/>
        <end position="33"/>
    </location>
</feature>
<protein>
    <submittedName>
        <fullName evidence="8">Metal ABC transporter permease</fullName>
    </submittedName>
</protein>
<dbReference type="GO" id="GO:0010043">
    <property type="term" value="P:response to zinc ion"/>
    <property type="evidence" value="ECO:0007669"/>
    <property type="project" value="TreeGrafter"/>
</dbReference>
<evidence type="ECO:0000313" key="7">
    <source>
        <dbReference type="EMBL" id="AUB56186.1"/>
    </source>
</evidence>
<comment type="subcellular location">
    <subcellularLocation>
        <location evidence="1">Membrane</location>
        <topology evidence="1">Multi-pass membrane protein</topology>
    </subcellularLocation>
</comment>
<dbReference type="InterPro" id="IPR001626">
    <property type="entry name" value="ABC_TroCD"/>
</dbReference>
<name>A0A2H4VDL2_9EURY</name>
<dbReference type="OrthoDB" id="11310at2157"/>
<evidence type="ECO:0000256" key="3">
    <source>
        <dbReference type="ARBA" id="ARBA00022692"/>
    </source>
</evidence>
<feature type="transmembrane region" description="Helical" evidence="6">
    <location>
        <begin position="219"/>
        <end position="236"/>
    </location>
</feature>
<dbReference type="Pfam" id="PF00950">
    <property type="entry name" value="ABC-3"/>
    <property type="match status" value="1"/>
</dbReference>
<dbReference type="GO" id="GO:0055085">
    <property type="term" value="P:transmembrane transport"/>
    <property type="evidence" value="ECO:0007669"/>
    <property type="project" value="InterPro"/>
</dbReference>